<sequence length="229" mass="24622">MCIPIGEPPQSPRGSAGSTPGVGARASSSSGASAKSTSTPFPFRTGLTSGNRTEDVQAHPAQRTQPAAGGPVTRLQECPMGPQNQSLLENELKAAVSSFSPKKAGDSAPVANSELPPFLQNLCRQVSHLRLGPHSKWQESITRPGEGPAGLPMDEQSICSSLEKMLSKNMELMEKKLTDYIDQRIYKLQEHLDNKIALLVDLLQNPNSPPSGMPLRHYDSGERLSNGER</sequence>
<organism evidence="2 3">
    <name type="scientific">Sus scrofa</name>
    <name type="common">Pig</name>
    <dbReference type="NCBI Taxonomy" id="9823"/>
    <lineage>
        <taxon>Eukaryota</taxon>
        <taxon>Metazoa</taxon>
        <taxon>Chordata</taxon>
        <taxon>Craniata</taxon>
        <taxon>Vertebrata</taxon>
        <taxon>Euteleostomi</taxon>
        <taxon>Mammalia</taxon>
        <taxon>Eutheria</taxon>
        <taxon>Laurasiatheria</taxon>
        <taxon>Artiodactyla</taxon>
        <taxon>Suina</taxon>
        <taxon>Suidae</taxon>
        <taxon>Sus</taxon>
    </lineage>
</organism>
<proteinExistence type="predicted"/>
<feature type="region of interest" description="Disordered" evidence="1">
    <location>
        <begin position="1"/>
        <end position="84"/>
    </location>
</feature>
<evidence type="ECO:0000313" key="2">
    <source>
        <dbReference type="Ensembl" id="ENSSSCP00030029547.1"/>
    </source>
</evidence>
<name>A0A8D0X4T9_PIG</name>
<protein>
    <submittedName>
        <fullName evidence="2">Uncharacterized protein</fullName>
    </submittedName>
</protein>
<dbReference type="PANTHER" id="PTHR14787:SF1">
    <property type="entry name" value="ATPASE PAAT"/>
    <property type="match status" value="1"/>
</dbReference>
<accession>A0A8D0X4T9</accession>
<dbReference type="PANTHER" id="PTHR14787">
    <property type="entry name" value="C10ORF188 FAMILY MEMBER"/>
    <property type="match status" value="1"/>
</dbReference>
<dbReference type="Ensembl" id="ENSSSCT00030064647.1">
    <property type="protein sequence ID" value="ENSSSCP00030029547.1"/>
    <property type="gene ID" value="ENSSSCG00030046349.1"/>
</dbReference>
<feature type="compositionally biased region" description="Pro residues" evidence="1">
    <location>
        <begin position="1"/>
        <end position="11"/>
    </location>
</feature>
<feature type="region of interest" description="Disordered" evidence="1">
    <location>
        <begin position="206"/>
        <end position="229"/>
    </location>
</feature>
<evidence type="ECO:0000313" key="3">
    <source>
        <dbReference type="Proteomes" id="UP000694570"/>
    </source>
</evidence>
<dbReference type="InterPro" id="IPR028043">
    <property type="entry name" value="PAAT-like"/>
</dbReference>
<dbReference type="AlphaFoldDB" id="A0A8D0X4T9"/>
<reference evidence="2" key="1">
    <citation type="submission" date="2025-08" db="UniProtKB">
        <authorList>
            <consortium name="Ensembl"/>
        </authorList>
    </citation>
    <scope>IDENTIFICATION</scope>
</reference>
<dbReference type="Proteomes" id="UP000694570">
    <property type="component" value="Unplaced"/>
</dbReference>
<feature type="compositionally biased region" description="Basic and acidic residues" evidence="1">
    <location>
        <begin position="216"/>
        <end position="229"/>
    </location>
</feature>
<evidence type="ECO:0000256" key="1">
    <source>
        <dbReference type="SAM" id="MobiDB-lite"/>
    </source>
</evidence>
<feature type="compositionally biased region" description="Low complexity" evidence="1">
    <location>
        <begin position="24"/>
        <end position="38"/>
    </location>
</feature>